<evidence type="ECO:0000313" key="5">
    <source>
        <dbReference type="EMBL" id="CUS21684.1"/>
    </source>
</evidence>
<evidence type="ECO:0000259" key="4">
    <source>
        <dbReference type="PROSITE" id="PS51352"/>
    </source>
</evidence>
<dbReference type="Pfam" id="PF00085">
    <property type="entry name" value="Thioredoxin"/>
    <property type="match status" value="1"/>
</dbReference>
<dbReference type="PANTHER" id="PTHR45672:SF3">
    <property type="entry name" value="THIOREDOXIN DOMAIN-CONTAINING PROTEIN 5"/>
    <property type="match status" value="1"/>
</dbReference>
<dbReference type="GO" id="GO:0005783">
    <property type="term" value="C:endoplasmic reticulum"/>
    <property type="evidence" value="ECO:0007669"/>
    <property type="project" value="TreeGrafter"/>
</dbReference>
<accession>A0A0P1KPW9</accession>
<dbReference type="AlphaFoldDB" id="A0A0P1KPW9"/>
<feature type="domain" description="Thioredoxin" evidence="4">
    <location>
        <begin position="1"/>
        <end position="168"/>
    </location>
</feature>
<keyword evidence="6" id="KW-1185">Reference proteome</keyword>
<evidence type="ECO:0000313" key="6">
    <source>
        <dbReference type="Proteomes" id="UP000236544"/>
    </source>
</evidence>
<dbReference type="Proteomes" id="UP000236544">
    <property type="component" value="Unassembled WGS sequence"/>
</dbReference>
<dbReference type="Gene3D" id="3.40.30.10">
    <property type="entry name" value="Glutaredoxin"/>
    <property type="match status" value="1"/>
</dbReference>
<feature type="chain" id="PRO_5006066456" evidence="3">
    <location>
        <begin position="26"/>
        <end position="245"/>
    </location>
</feature>
<dbReference type="SUPFAM" id="SSF52833">
    <property type="entry name" value="Thioredoxin-like"/>
    <property type="match status" value="1"/>
</dbReference>
<feature type="signal peptide" evidence="3">
    <location>
        <begin position="1"/>
        <end position="25"/>
    </location>
</feature>
<proteinExistence type="inferred from homology"/>
<dbReference type="PROSITE" id="PS51352">
    <property type="entry name" value="THIOREDOXIN_2"/>
    <property type="match status" value="1"/>
</dbReference>
<sequence length="245" mass="28225">MKISSFLTVFFLPLLAFCRVHSVASLDFFYDTVNTDSYTVVKYFTTWCSHCKRLGPVFSQLSEAFGDRRDVNTTFLEVDCDLFGSTLCDHLPGYPAVEVIKPITEQERLDSKDAQRNAGKLSWWSKLIKAIKQGGFNPAWHMDKSRAVEFNGSRDLPLLKNFVDMVIESTEQDKELEAILDEAPCKDDRCESLREYLSKINSTDREAQKLESILRNNPDEELTEIKLKLKLVRKIQEKNSEHDEL</sequence>
<reference evidence="6" key="1">
    <citation type="submission" date="2015-10" db="EMBL/GenBank/DDBJ databases">
        <authorList>
            <person name="Devillers H."/>
        </authorList>
    </citation>
    <scope>NUCLEOTIDE SEQUENCE [LARGE SCALE GENOMIC DNA]</scope>
</reference>
<evidence type="ECO:0000256" key="3">
    <source>
        <dbReference type="SAM" id="SignalP"/>
    </source>
</evidence>
<dbReference type="OrthoDB" id="10264505at2759"/>
<dbReference type="CDD" id="cd02961">
    <property type="entry name" value="PDI_a_family"/>
    <property type="match status" value="1"/>
</dbReference>
<dbReference type="GO" id="GO:0006457">
    <property type="term" value="P:protein folding"/>
    <property type="evidence" value="ECO:0007669"/>
    <property type="project" value="TreeGrafter"/>
</dbReference>
<organism evidence="5 6">
    <name type="scientific">Lachancea quebecensis</name>
    <dbReference type="NCBI Taxonomy" id="1654605"/>
    <lineage>
        <taxon>Eukaryota</taxon>
        <taxon>Fungi</taxon>
        <taxon>Dikarya</taxon>
        <taxon>Ascomycota</taxon>
        <taxon>Saccharomycotina</taxon>
        <taxon>Saccharomycetes</taxon>
        <taxon>Saccharomycetales</taxon>
        <taxon>Saccharomycetaceae</taxon>
        <taxon>Lachancea</taxon>
    </lineage>
</organism>
<name>A0A0P1KPW9_9SACH</name>
<dbReference type="InterPro" id="IPR036249">
    <property type="entry name" value="Thioredoxin-like_sf"/>
</dbReference>
<dbReference type="GO" id="GO:0003756">
    <property type="term" value="F:protein disulfide isomerase activity"/>
    <property type="evidence" value="ECO:0007669"/>
    <property type="project" value="TreeGrafter"/>
</dbReference>
<gene>
    <name evidence="5" type="ORF">LAQU0_S03e08306g</name>
</gene>
<evidence type="ECO:0000256" key="2">
    <source>
        <dbReference type="ARBA" id="ARBA00022729"/>
    </source>
</evidence>
<protein>
    <submittedName>
        <fullName evidence="5">LAQU0S03e08306g1_1</fullName>
    </submittedName>
</protein>
<evidence type="ECO:0000256" key="1">
    <source>
        <dbReference type="ARBA" id="ARBA00006347"/>
    </source>
</evidence>
<dbReference type="InterPro" id="IPR013766">
    <property type="entry name" value="Thioredoxin_domain"/>
</dbReference>
<dbReference type="EMBL" id="LN890565">
    <property type="protein sequence ID" value="CUS21684.1"/>
    <property type="molecule type" value="Genomic_DNA"/>
</dbReference>
<dbReference type="InterPro" id="IPR051063">
    <property type="entry name" value="PDI"/>
</dbReference>
<comment type="similarity">
    <text evidence="1">Belongs to the protein disulfide isomerase family.</text>
</comment>
<dbReference type="PANTHER" id="PTHR45672">
    <property type="entry name" value="PROTEIN DISULFIDE-ISOMERASE C17H9.14C-RELATED"/>
    <property type="match status" value="1"/>
</dbReference>
<keyword evidence="2 3" id="KW-0732">Signal</keyword>